<evidence type="ECO:0000256" key="6">
    <source>
        <dbReference type="PROSITE-ProRule" id="PRU10141"/>
    </source>
</evidence>
<evidence type="ECO:0000256" key="4">
    <source>
        <dbReference type="ARBA" id="ARBA00022840"/>
    </source>
</evidence>
<feature type="region of interest" description="Disordered" evidence="8">
    <location>
        <begin position="130"/>
        <end position="162"/>
    </location>
</feature>
<dbReference type="InterPro" id="IPR050915">
    <property type="entry name" value="MAP_kinase_kinase"/>
</dbReference>
<dbReference type="Gene3D" id="3.30.200.20">
    <property type="entry name" value="Phosphorylase Kinase, domain 1"/>
    <property type="match status" value="1"/>
</dbReference>
<evidence type="ECO:0000256" key="3">
    <source>
        <dbReference type="ARBA" id="ARBA00022777"/>
    </source>
</evidence>
<accession>A0A0A8L5U2</accession>
<evidence type="ECO:0000313" key="10">
    <source>
        <dbReference type="EMBL" id="CDO93610.1"/>
    </source>
</evidence>
<dbReference type="InterPro" id="IPR011009">
    <property type="entry name" value="Kinase-like_dom_sf"/>
</dbReference>
<feature type="binding site" evidence="6">
    <location>
        <position position="207"/>
    </location>
    <ligand>
        <name>ATP</name>
        <dbReference type="ChEBI" id="CHEBI:30616"/>
    </ligand>
</feature>
<keyword evidence="4 6" id="KW-0067">ATP-binding</keyword>
<dbReference type="EMBL" id="CCBQ010000026">
    <property type="protein sequence ID" value="CDO93610.1"/>
    <property type="molecule type" value="Genomic_DNA"/>
</dbReference>
<feature type="compositionally biased region" description="Low complexity" evidence="8">
    <location>
        <begin position="76"/>
        <end position="87"/>
    </location>
</feature>
<dbReference type="Proteomes" id="UP000031516">
    <property type="component" value="Unassembled WGS sequence"/>
</dbReference>
<keyword evidence="1" id="KW-0808">Transferase</keyword>
<dbReference type="InterPro" id="IPR000719">
    <property type="entry name" value="Prot_kinase_dom"/>
</dbReference>
<feature type="compositionally biased region" description="Polar residues" evidence="8">
    <location>
        <begin position="22"/>
        <end position="35"/>
    </location>
</feature>
<keyword evidence="3" id="KW-0418">Kinase</keyword>
<sequence>MASMFRPPESKRANSKPPRLSLPSQLVSNSKPTNTSEEKLRQPHPSSVPSSATPSSSTTPGSLRTLKNRPAPPPTTSSLTPLSGTNSESTMGSIVGKLQGLKINTERLHTSESQLSSQSADSMTSNLISMYDSEPTTSSNPSLINQEKNEDHKKENEDENTDKLESDIWQTYKIHEQIDTLGILGEGAGGSVSKCRLRNGSKIFALKTIATIENDGSEKQIFRELQFNKSCRSDYIVRYYGMFACEEISTIFIAMEYMGGKSLDSVYKRLLSKGGRIGEKVLGKIAESVLRGLFYLHERKIIHRDIKPQNILFNDVGQVKLCDFGVSGEAVNSLATTFTGTSYYMAPERIQGQPYSVTSDVWSLGLTLLEVAQGHSPFDTDKLAANMPPIELLMLILTFTPVLKDEPEAGIVWSKSFKSFLDYSLKKESRERPSPRQMLQHPWMVGQIKKQVNMKKFIQTCWAD</sequence>
<feature type="region of interest" description="Disordered" evidence="8">
    <location>
        <begin position="1"/>
        <end position="91"/>
    </location>
</feature>
<evidence type="ECO:0000256" key="5">
    <source>
        <dbReference type="ARBA" id="ARBA00038035"/>
    </source>
</evidence>
<dbReference type="PANTHER" id="PTHR47448">
    <property type="entry name" value="DUAL SPECIFICITY MITOGEN-ACTIVATED PROTEIN KINASE KINASE DSOR1-LIKE PROTEIN"/>
    <property type="match status" value="1"/>
</dbReference>
<feature type="domain" description="Protein kinase" evidence="9">
    <location>
        <begin position="178"/>
        <end position="444"/>
    </location>
</feature>
<dbReference type="Gene3D" id="1.10.510.10">
    <property type="entry name" value="Transferase(Phosphotransferase) domain 1"/>
    <property type="match status" value="1"/>
</dbReference>
<dbReference type="PANTHER" id="PTHR47448:SF5">
    <property type="entry name" value="MITOGEN-ACTIVATED PROTEIN KINASE KINAE MKK2"/>
    <property type="match status" value="1"/>
</dbReference>
<evidence type="ECO:0000256" key="1">
    <source>
        <dbReference type="ARBA" id="ARBA00022679"/>
    </source>
</evidence>
<evidence type="ECO:0000259" key="9">
    <source>
        <dbReference type="PROSITE" id="PS50011"/>
    </source>
</evidence>
<evidence type="ECO:0000256" key="2">
    <source>
        <dbReference type="ARBA" id="ARBA00022741"/>
    </source>
</evidence>
<dbReference type="GO" id="GO:0005524">
    <property type="term" value="F:ATP binding"/>
    <property type="evidence" value="ECO:0007669"/>
    <property type="project" value="UniProtKB-UniRule"/>
</dbReference>
<proteinExistence type="inferred from homology"/>
<dbReference type="GO" id="GO:0000165">
    <property type="term" value="P:MAPK cascade"/>
    <property type="evidence" value="ECO:0007669"/>
    <property type="project" value="UniProtKB-ARBA"/>
</dbReference>
<keyword evidence="11" id="KW-1185">Reference proteome</keyword>
<comment type="caution">
    <text evidence="10">The sequence shown here is derived from an EMBL/GenBank/DDBJ whole genome shotgun (WGS) entry which is preliminary data.</text>
</comment>
<evidence type="ECO:0000256" key="8">
    <source>
        <dbReference type="SAM" id="MobiDB-lite"/>
    </source>
</evidence>
<feature type="compositionally biased region" description="Polar residues" evidence="8">
    <location>
        <begin position="134"/>
        <end position="144"/>
    </location>
</feature>
<feature type="compositionally biased region" description="Basic and acidic residues" evidence="8">
    <location>
        <begin position="147"/>
        <end position="162"/>
    </location>
</feature>
<feature type="compositionally biased region" description="Low complexity" evidence="8">
    <location>
        <begin position="43"/>
        <end position="62"/>
    </location>
</feature>
<protein>
    <submittedName>
        <fullName evidence="10">WGS project CCBQ000000000 data, contig 00104</fullName>
    </submittedName>
</protein>
<evidence type="ECO:0000256" key="7">
    <source>
        <dbReference type="RuleBase" id="RU000304"/>
    </source>
</evidence>
<comment type="similarity">
    <text evidence="5">Belongs to the protein kinase superfamily. STE Ser/Thr protein kinase family. MAP kinase kinase subfamily.</text>
</comment>
<dbReference type="SUPFAM" id="SSF56112">
    <property type="entry name" value="Protein kinase-like (PK-like)"/>
    <property type="match status" value="1"/>
</dbReference>
<dbReference type="GO" id="GO:0004674">
    <property type="term" value="F:protein serine/threonine kinase activity"/>
    <property type="evidence" value="ECO:0007669"/>
    <property type="project" value="UniProtKB-KW"/>
</dbReference>
<reference evidence="10 11" key="1">
    <citation type="submission" date="2014-03" db="EMBL/GenBank/DDBJ databases">
        <title>The genome of Kluyveromyces dobzhanskii.</title>
        <authorList>
            <person name="Nystedt B."/>
            <person name="Astrom S."/>
        </authorList>
    </citation>
    <scope>NUCLEOTIDE SEQUENCE [LARGE SCALE GENOMIC DNA]</scope>
    <source>
        <strain evidence="10 11">CBS 2104</strain>
    </source>
</reference>
<dbReference type="FunFam" id="1.10.510.10:FF:000263">
    <property type="entry name" value="MAP kinase skh1/pek1"/>
    <property type="match status" value="1"/>
</dbReference>
<dbReference type="PROSITE" id="PS00107">
    <property type="entry name" value="PROTEIN_KINASE_ATP"/>
    <property type="match status" value="1"/>
</dbReference>
<evidence type="ECO:0000313" key="11">
    <source>
        <dbReference type="Proteomes" id="UP000031516"/>
    </source>
</evidence>
<dbReference type="PROSITE" id="PS00108">
    <property type="entry name" value="PROTEIN_KINASE_ST"/>
    <property type="match status" value="1"/>
</dbReference>
<dbReference type="InterPro" id="IPR008271">
    <property type="entry name" value="Ser/Thr_kinase_AS"/>
</dbReference>
<name>A0A0A8L5U2_9SACH</name>
<dbReference type="PROSITE" id="PS50011">
    <property type="entry name" value="PROTEIN_KINASE_DOM"/>
    <property type="match status" value="1"/>
</dbReference>
<dbReference type="Pfam" id="PF00069">
    <property type="entry name" value="Pkinase"/>
    <property type="match status" value="1"/>
</dbReference>
<dbReference type="AlphaFoldDB" id="A0A0A8L5U2"/>
<dbReference type="SMART" id="SM00220">
    <property type="entry name" value="S_TKc"/>
    <property type="match status" value="1"/>
</dbReference>
<organism evidence="10 11">
    <name type="scientific">Kluyveromyces dobzhanskii CBS 2104</name>
    <dbReference type="NCBI Taxonomy" id="1427455"/>
    <lineage>
        <taxon>Eukaryota</taxon>
        <taxon>Fungi</taxon>
        <taxon>Dikarya</taxon>
        <taxon>Ascomycota</taxon>
        <taxon>Saccharomycotina</taxon>
        <taxon>Saccharomycetes</taxon>
        <taxon>Saccharomycetales</taxon>
        <taxon>Saccharomycetaceae</taxon>
        <taxon>Kluyveromyces</taxon>
    </lineage>
</organism>
<keyword evidence="2 6" id="KW-0547">Nucleotide-binding</keyword>
<dbReference type="OrthoDB" id="10252354at2759"/>
<dbReference type="InterPro" id="IPR017441">
    <property type="entry name" value="Protein_kinase_ATP_BS"/>
</dbReference>
<gene>
    <name evidence="10" type="ORF">KLDO_g1906.t1</name>
</gene>
<keyword evidence="7" id="KW-0723">Serine/threonine-protein kinase</keyword>